<dbReference type="PANTHER" id="PTHR23427">
    <property type="entry name" value="SURFEIT LOCUS PROTEIN"/>
    <property type="match status" value="1"/>
</dbReference>
<evidence type="ECO:0000313" key="8">
    <source>
        <dbReference type="Proteomes" id="UP000029917"/>
    </source>
</evidence>
<dbReference type="AlphaFoldDB" id="A0A099EUR5"/>
<dbReference type="CDD" id="cd06662">
    <property type="entry name" value="SURF1"/>
    <property type="match status" value="1"/>
</dbReference>
<protein>
    <recommendedName>
        <fullName evidence="6">SURF1-like protein</fullName>
    </recommendedName>
</protein>
<dbReference type="Proteomes" id="UP000029917">
    <property type="component" value="Unassembled WGS sequence"/>
</dbReference>
<organism evidence="7 8">
    <name type="scientific">Paracoccus sphaerophysae</name>
    <dbReference type="NCBI Taxonomy" id="690417"/>
    <lineage>
        <taxon>Bacteria</taxon>
        <taxon>Pseudomonadati</taxon>
        <taxon>Pseudomonadota</taxon>
        <taxon>Alphaproteobacteria</taxon>
        <taxon>Rhodobacterales</taxon>
        <taxon>Paracoccaceae</taxon>
        <taxon>Paracoccus</taxon>
    </lineage>
</organism>
<dbReference type="Pfam" id="PF02104">
    <property type="entry name" value="SURF1"/>
    <property type="match status" value="1"/>
</dbReference>
<feature type="transmembrane region" description="Helical" evidence="6">
    <location>
        <begin position="198"/>
        <end position="217"/>
    </location>
</feature>
<reference evidence="7 8" key="1">
    <citation type="submission" date="2014-09" db="EMBL/GenBank/DDBJ databases">
        <authorList>
            <person name="McGinnis J.M."/>
            <person name="Wolfgang W.J."/>
        </authorList>
    </citation>
    <scope>NUCLEOTIDE SEQUENCE [LARGE SCALE GENOMIC DNA]</scope>
    <source>
        <strain evidence="7 8">HAMBI 3106</strain>
    </source>
</reference>
<evidence type="ECO:0000256" key="6">
    <source>
        <dbReference type="RuleBase" id="RU363076"/>
    </source>
</evidence>
<dbReference type="InterPro" id="IPR045214">
    <property type="entry name" value="Surf1/Surf4"/>
</dbReference>
<evidence type="ECO:0000313" key="7">
    <source>
        <dbReference type="EMBL" id="KGJ01747.1"/>
    </source>
</evidence>
<dbReference type="GO" id="GO:0005886">
    <property type="term" value="C:plasma membrane"/>
    <property type="evidence" value="ECO:0007669"/>
    <property type="project" value="UniProtKB-SubCell"/>
</dbReference>
<dbReference type="STRING" id="690417.IC63_16230"/>
<keyword evidence="8" id="KW-1185">Reference proteome</keyword>
<comment type="similarity">
    <text evidence="2 6">Belongs to the SURF1 family.</text>
</comment>
<keyword evidence="6" id="KW-1003">Cell membrane</keyword>
<name>A0A099EUR5_9RHOB</name>
<keyword evidence="4 6" id="KW-1133">Transmembrane helix</keyword>
<dbReference type="PANTHER" id="PTHR23427:SF2">
    <property type="entry name" value="SURFEIT LOCUS PROTEIN 1"/>
    <property type="match status" value="1"/>
</dbReference>
<evidence type="ECO:0000256" key="3">
    <source>
        <dbReference type="ARBA" id="ARBA00022692"/>
    </source>
</evidence>
<accession>A0A099EUR5</accession>
<evidence type="ECO:0000256" key="1">
    <source>
        <dbReference type="ARBA" id="ARBA00004370"/>
    </source>
</evidence>
<dbReference type="EMBL" id="JRKS01000092">
    <property type="protein sequence ID" value="KGJ01747.1"/>
    <property type="molecule type" value="Genomic_DNA"/>
</dbReference>
<comment type="caution">
    <text evidence="7">The sequence shown here is derived from an EMBL/GenBank/DDBJ whole genome shotgun (WGS) entry which is preliminary data.</text>
</comment>
<dbReference type="InterPro" id="IPR002994">
    <property type="entry name" value="Surf1/Shy1"/>
</dbReference>
<keyword evidence="3 6" id="KW-0812">Transmembrane</keyword>
<evidence type="ECO:0000256" key="2">
    <source>
        <dbReference type="ARBA" id="ARBA00007165"/>
    </source>
</evidence>
<keyword evidence="5 6" id="KW-0472">Membrane</keyword>
<comment type="caution">
    <text evidence="6">Lacks conserved residue(s) required for the propagation of feature annotation.</text>
</comment>
<reference evidence="7 8" key="2">
    <citation type="submission" date="2014-10" db="EMBL/GenBank/DDBJ databases">
        <title>Paracoccus sanguinis sp. nov., isolated from clinical specimens of New York State patients.</title>
        <authorList>
            <person name="Mingle L.A."/>
            <person name="Cole J.A."/>
            <person name="Lapierre P."/>
            <person name="Musser K.A."/>
        </authorList>
    </citation>
    <scope>NUCLEOTIDE SEQUENCE [LARGE SCALE GENOMIC DNA]</scope>
    <source>
        <strain evidence="7 8">HAMBI 3106</strain>
    </source>
</reference>
<evidence type="ECO:0000256" key="4">
    <source>
        <dbReference type="ARBA" id="ARBA00022989"/>
    </source>
</evidence>
<comment type="subcellular location">
    <subcellularLocation>
        <location evidence="6">Cell membrane</location>
        <topology evidence="6">Multi-pass membrane protein</topology>
    </subcellularLocation>
    <subcellularLocation>
        <location evidence="1">Membrane</location>
    </subcellularLocation>
</comment>
<sequence length="227" mass="25102">MMRRWLLPLVLGLIVTAILASLGVWQLRRMAWKTGELATIQRGIEQAPVPLPAVSDPSMKYLPVIVEGTTTGEEILVLSGTRDLGGGYNVVSAFRTADGHRIMVDRGFIPQDDKARPRPPVALTVAGNLHWPDEKGRSTPEPDLRAGVWFAREVPRMAAHLGTEPVLVVASAVRGDDQGVMAMPLDITEIPNNHLSYAMQWFSFALICFGMTMALVWRIRRQVIRGE</sequence>
<evidence type="ECO:0000256" key="5">
    <source>
        <dbReference type="ARBA" id="ARBA00023136"/>
    </source>
</evidence>
<dbReference type="PROSITE" id="PS50895">
    <property type="entry name" value="SURF1"/>
    <property type="match status" value="1"/>
</dbReference>
<proteinExistence type="inferred from homology"/>
<gene>
    <name evidence="7" type="ORF">IC63_16230</name>
</gene>